<name>A0A927C7T3_9BACL</name>
<dbReference type="RefSeq" id="WP_190928374.1">
    <property type="nucleotide sequence ID" value="NZ_JACXJA010000016.1"/>
</dbReference>
<dbReference type="Pfam" id="PF00160">
    <property type="entry name" value="Pro_isomerase"/>
    <property type="match status" value="1"/>
</dbReference>
<gene>
    <name evidence="7" type="ORF">IDH45_13385</name>
</gene>
<keyword evidence="3 5" id="KW-0697">Rotamase</keyword>
<evidence type="ECO:0000259" key="6">
    <source>
        <dbReference type="PROSITE" id="PS50072"/>
    </source>
</evidence>
<dbReference type="PRINTS" id="PR00153">
    <property type="entry name" value="CSAPPISMRASE"/>
</dbReference>
<dbReference type="Gene3D" id="2.40.100.10">
    <property type="entry name" value="Cyclophilin-like"/>
    <property type="match status" value="1"/>
</dbReference>
<dbReference type="SUPFAM" id="SSF55383">
    <property type="entry name" value="Copper amine oxidase, domain N"/>
    <property type="match status" value="1"/>
</dbReference>
<sequence>MKNKLQGIAIGIIIGVVFSLSFVSASGTSTSIDVYFKNLRFLFDGVEKKTEQRSFIYEGTTYVPIRFVSEALGLPVKYFGETETIRIGRIYDAPPAMTIDQEQTYEATITTTKGSFKVELFAKDAPKTVNNFVFLAKDGFYDNVLFHRIVQSFVIQTGDPTGTGRGGPGYEFEDELDNGHKYEIGTVAMANAGEDTNGSQFFVCSGANCDNLNKNPNYSIFGKVSEGMEVVTAIAATPVELSEYGEPTKPTEEVRIEKIEITVKPQ</sequence>
<dbReference type="PANTHER" id="PTHR45625">
    <property type="entry name" value="PEPTIDYL-PROLYL CIS-TRANS ISOMERASE-RELATED"/>
    <property type="match status" value="1"/>
</dbReference>
<dbReference type="PANTHER" id="PTHR45625:SF4">
    <property type="entry name" value="PEPTIDYLPROLYL ISOMERASE DOMAIN AND WD REPEAT-CONTAINING PROTEIN 1"/>
    <property type="match status" value="1"/>
</dbReference>
<evidence type="ECO:0000256" key="3">
    <source>
        <dbReference type="ARBA" id="ARBA00023110"/>
    </source>
</evidence>
<dbReference type="SUPFAM" id="SSF50891">
    <property type="entry name" value="Cyclophilin-like"/>
    <property type="match status" value="1"/>
</dbReference>
<comment type="function">
    <text evidence="2 5">PPIases accelerate the folding of proteins. It catalyzes the cis-trans isomerization of proline imidic peptide bonds in oligopeptides.</text>
</comment>
<dbReference type="InterPro" id="IPR044666">
    <property type="entry name" value="Cyclophilin_A-like"/>
</dbReference>
<evidence type="ECO:0000256" key="1">
    <source>
        <dbReference type="ARBA" id="ARBA00000971"/>
    </source>
</evidence>
<dbReference type="InterPro" id="IPR012854">
    <property type="entry name" value="Cu_amine_oxidase-like_N"/>
</dbReference>
<feature type="domain" description="PPIase cyclophilin-type" evidence="6">
    <location>
        <begin position="114"/>
        <end position="261"/>
    </location>
</feature>
<dbReference type="CDD" id="cd00317">
    <property type="entry name" value="cyclophilin"/>
    <property type="match status" value="1"/>
</dbReference>
<dbReference type="GO" id="GO:0003755">
    <property type="term" value="F:peptidyl-prolyl cis-trans isomerase activity"/>
    <property type="evidence" value="ECO:0007669"/>
    <property type="project" value="UniProtKB-UniRule"/>
</dbReference>
<dbReference type="PROSITE" id="PS50072">
    <property type="entry name" value="CSA_PPIASE_2"/>
    <property type="match status" value="1"/>
</dbReference>
<keyword evidence="8" id="KW-1185">Reference proteome</keyword>
<dbReference type="PROSITE" id="PS00170">
    <property type="entry name" value="CSA_PPIASE_1"/>
    <property type="match status" value="1"/>
</dbReference>
<reference evidence="7" key="1">
    <citation type="submission" date="2020-09" db="EMBL/GenBank/DDBJ databases">
        <title>A novel bacterium of genus Paenibacillus, isolated from South China Sea.</title>
        <authorList>
            <person name="Huang H."/>
            <person name="Mo K."/>
            <person name="Hu Y."/>
        </authorList>
    </citation>
    <scope>NUCLEOTIDE SEQUENCE</scope>
    <source>
        <strain evidence="7">IB182363</strain>
    </source>
</reference>
<protein>
    <recommendedName>
        <fullName evidence="5">Peptidyl-prolyl cis-trans isomerase</fullName>
        <shortName evidence="5">PPIase</shortName>
        <ecNumber evidence="5">5.2.1.8</ecNumber>
    </recommendedName>
</protein>
<proteinExistence type="inferred from homology"/>
<comment type="caution">
    <text evidence="7">The sequence shown here is derived from an EMBL/GenBank/DDBJ whole genome shotgun (WGS) entry which is preliminary data.</text>
</comment>
<dbReference type="Gene3D" id="3.30.457.10">
    <property type="entry name" value="Copper amine oxidase-like, N-terminal domain"/>
    <property type="match status" value="1"/>
</dbReference>
<evidence type="ECO:0000313" key="8">
    <source>
        <dbReference type="Proteomes" id="UP000639396"/>
    </source>
</evidence>
<dbReference type="EMBL" id="JACXJA010000016">
    <property type="protein sequence ID" value="MBD2862979.1"/>
    <property type="molecule type" value="Genomic_DNA"/>
</dbReference>
<evidence type="ECO:0000256" key="5">
    <source>
        <dbReference type="RuleBase" id="RU363019"/>
    </source>
</evidence>
<evidence type="ECO:0000256" key="4">
    <source>
        <dbReference type="ARBA" id="ARBA00023235"/>
    </source>
</evidence>
<dbReference type="Proteomes" id="UP000639396">
    <property type="component" value="Unassembled WGS sequence"/>
</dbReference>
<evidence type="ECO:0000313" key="7">
    <source>
        <dbReference type="EMBL" id="MBD2862979.1"/>
    </source>
</evidence>
<dbReference type="InterPro" id="IPR036582">
    <property type="entry name" value="Mao_N_sf"/>
</dbReference>
<evidence type="ECO:0000256" key="2">
    <source>
        <dbReference type="ARBA" id="ARBA00002388"/>
    </source>
</evidence>
<dbReference type="GO" id="GO:0006457">
    <property type="term" value="P:protein folding"/>
    <property type="evidence" value="ECO:0007669"/>
    <property type="project" value="InterPro"/>
</dbReference>
<accession>A0A927C7T3</accession>
<dbReference type="Pfam" id="PF07833">
    <property type="entry name" value="Cu_amine_oxidN1"/>
    <property type="match status" value="1"/>
</dbReference>
<dbReference type="InterPro" id="IPR020892">
    <property type="entry name" value="Cyclophilin-type_PPIase_CS"/>
</dbReference>
<organism evidence="7 8">
    <name type="scientific">Paenibacillus oceani</name>
    <dbReference type="NCBI Taxonomy" id="2772510"/>
    <lineage>
        <taxon>Bacteria</taxon>
        <taxon>Bacillati</taxon>
        <taxon>Bacillota</taxon>
        <taxon>Bacilli</taxon>
        <taxon>Bacillales</taxon>
        <taxon>Paenibacillaceae</taxon>
        <taxon>Paenibacillus</taxon>
    </lineage>
</organism>
<comment type="catalytic activity">
    <reaction evidence="1 5">
        <text>[protein]-peptidylproline (omega=180) = [protein]-peptidylproline (omega=0)</text>
        <dbReference type="Rhea" id="RHEA:16237"/>
        <dbReference type="Rhea" id="RHEA-COMP:10747"/>
        <dbReference type="Rhea" id="RHEA-COMP:10748"/>
        <dbReference type="ChEBI" id="CHEBI:83833"/>
        <dbReference type="ChEBI" id="CHEBI:83834"/>
        <dbReference type="EC" id="5.2.1.8"/>
    </reaction>
</comment>
<dbReference type="InterPro" id="IPR029000">
    <property type="entry name" value="Cyclophilin-like_dom_sf"/>
</dbReference>
<dbReference type="AlphaFoldDB" id="A0A927C7T3"/>
<dbReference type="InterPro" id="IPR002130">
    <property type="entry name" value="Cyclophilin-type_PPIase_dom"/>
</dbReference>
<dbReference type="EC" id="5.2.1.8" evidence="5"/>
<keyword evidence="4 5" id="KW-0413">Isomerase</keyword>
<comment type="similarity">
    <text evidence="5">Belongs to the cyclophilin-type PPIase family.</text>
</comment>